<dbReference type="Pfam" id="PF08818">
    <property type="entry name" value="DUF1801"/>
    <property type="match status" value="1"/>
</dbReference>
<reference evidence="2 3" key="1">
    <citation type="submission" date="2023-07" db="EMBL/GenBank/DDBJ databases">
        <title>Genomic Encyclopedia of Type Strains, Phase IV (KMG-IV): sequencing the most valuable type-strain genomes for metagenomic binning, comparative biology and taxonomic classification.</title>
        <authorList>
            <person name="Goeker M."/>
        </authorList>
    </citation>
    <scope>NUCLEOTIDE SEQUENCE [LARGE SCALE GENOMIC DNA]</scope>
    <source>
        <strain evidence="2 3">DSM 19619</strain>
    </source>
</reference>
<protein>
    <recommendedName>
        <fullName evidence="1">YdhG-like domain-containing protein</fullName>
    </recommendedName>
</protein>
<dbReference type="Proteomes" id="UP001242480">
    <property type="component" value="Unassembled WGS sequence"/>
</dbReference>
<gene>
    <name evidence="2" type="ORF">QO011_002305</name>
</gene>
<evidence type="ECO:0000259" key="1">
    <source>
        <dbReference type="Pfam" id="PF08818"/>
    </source>
</evidence>
<dbReference type="EMBL" id="JAUSVX010000003">
    <property type="protein sequence ID" value="MDQ0469294.1"/>
    <property type="molecule type" value="Genomic_DNA"/>
</dbReference>
<proteinExistence type="predicted"/>
<keyword evidence="3" id="KW-1185">Reference proteome</keyword>
<dbReference type="RefSeq" id="WP_307271810.1">
    <property type="nucleotide sequence ID" value="NZ_JAUSVX010000003.1"/>
</dbReference>
<accession>A0ABU0J4X8</accession>
<feature type="domain" description="YdhG-like" evidence="1">
    <location>
        <begin position="18"/>
        <end position="105"/>
    </location>
</feature>
<dbReference type="SUPFAM" id="SSF159888">
    <property type="entry name" value="YdhG-like"/>
    <property type="match status" value="1"/>
</dbReference>
<evidence type="ECO:0000313" key="3">
    <source>
        <dbReference type="Proteomes" id="UP001242480"/>
    </source>
</evidence>
<evidence type="ECO:0000313" key="2">
    <source>
        <dbReference type="EMBL" id="MDQ0469294.1"/>
    </source>
</evidence>
<sequence length="120" mass="12491">MRDPRIDASIAQAPGFARPILAHIRAVVHDGGGGIGETIKRGMPYFEQDGLICGMAAFTTHCALTFRKGEAASGAIGAMGQFGRLTRLDDLPDDATLRALVERAVALNRAGARTGAAGKS</sequence>
<organism evidence="2 3">
    <name type="scientific">Labrys wisconsinensis</name>
    <dbReference type="NCBI Taxonomy" id="425677"/>
    <lineage>
        <taxon>Bacteria</taxon>
        <taxon>Pseudomonadati</taxon>
        <taxon>Pseudomonadota</taxon>
        <taxon>Alphaproteobacteria</taxon>
        <taxon>Hyphomicrobiales</taxon>
        <taxon>Xanthobacteraceae</taxon>
        <taxon>Labrys</taxon>
    </lineage>
</organism>
<comment type="caution">
    <text evidence="2">The sequence shown here is derived from an EMBL/GenBank/DDBJ whole genome shotgun (WGS) entry which is preliminary data.</text>
</comment>
<name>A0ABU0J4X8_9HYPH</name>
<dbReference type="InterPro" id="IPR014922">
    <property type="entry name" value="YdhG-like"/>
</dbReference>
<dbReference type="Gene3D" id="3.90.1150.200">
    <property type="match status" value="1"/>
</dbReference>